<dbReference type="Proteomes" id="UP000694846">
    <property type="component" value="Unplaced"/>
</dbReference>
<sequence length="112" mass="12295">MASSKCTTIVRYMSSASSQGMIKPPIKVFGIEGRYATALFSAGSKQKNLETIEKDLTKFQTALKSDEVLKEFVDNPINKRLLKANTLQLAAKKLALSPPSANFLGKYILILI</sequence>
<protein>
    <recommendedName>
        <fullName evidence="8">Oligomycin sensitivity conferral protein</fullName>
    </recommendedName>
</protein>
<keyword evidence="5" id="KW-0406">Ion transport</keyword>
<evidence type="ECO:0000256" key="3">
    <source>
        <dbReference type="ARBA" id="ARBA00022448"/>
    </source>
</evidence>
<evidence type="ECO:0000256" key="4">
    <source>
        <dbReference type="ARBA" id="ARBA00022781"/>
    </source>
</evidence>
<dbReference type="GeneID" id="112681105"/>
<dbReference type="RefSeq" id="XP_025407158.1">
    <property type="nucleotide sequence ID" value="XM_025551373.1"/>
</dbReference>
<evidence type="ECO:0000313" key="10">
    <source>
        <dbReference type="RefSeq" id="XP_025407158.1"/>
    </source>
</evidence>
<accession>A0A8B8F8R4</accession>
<dbReference type="PANTHER" id="PTHR11910">
    <property type="entry name" value="ATP SYNTHASE DELTA CHAIN"/>
    <property type="match status" value="1"/>
</dbReference>
<comment type="similarity">
    <text evidence="2">Belongs to the ATPase delta chain family.</text>
</comment>
<evidence type="ECO:0000313" key="9">
    <source>
        <dbReference type="Proteomes" id="UP000694846"/>
    </source>
</evidence>
<dbReference type="Pfam" id="PF00213">
    <property type="entry name" value="OSCP"/>
    <property type="match status" value="1"/>
</dbReference>
<dbReference type="InterPro" id="IPR026015">
    <property type="entry name" value="ATP_synth_OSCP/delta_N_sf"/>
</dbReference>
<dbReference type="OrthoDB" id="1262810at2759"/>
<keyword evidence="3" id="KW-0813">Transport</keyword>
<evidence type="ECO:0000256" key="1">
    <source>
        <dbReference type="ARBA" id="ARBA00004370"/>
    </source>
</evidence>
<comment type="subcellular location">
    <subcellularLocation>
        <location evidence="1">Membrane</location>
    </subcellularLocation>
</comment>
<dbReference type="SUPFAM" id="SSF47928">
    <property type="entry name" value="N-terminal domain of the delta subunit of the F1F0-ATP synthase"/>
    <property type="match status" value="1"/>
</dbReference>
<evidence type="ECO:0000256" key="5">
    <source>
        <dbReference type="ARBA" id="ARBA00023065"/>
    </source>
</evidence>
<reference evidence="10" key="1">
    <citation type="submission" date="2025-08" db="UniProtKB">
        <authorList>
            <consortium name="RefSeq"/>
        </authorList>
    </citation>
    <scope>IDENTIFICATION</scope>
    <source>
        <tissue evidence="10">Whole body</tissue>
    </source>
</reference>
<name>A0A8B8F8R4_9HEMI</name>
<keyword evidence="6" id="KW-0472">Membrane</keyword>
<keyword evidence="9" id="KW-1185">Reference proteome</keyword>
<dbReference type="GO" id="GO:0016020">
    <property type="term" value="C:membrane"/>
    <property type="evidence" value="ECO:0007669"/>
    <property type="project" value="UniProtKB-SubCell"/>
</dbReference>
<gene>
    <name evidence="10" type="primary">LOC112681105</name>
</gene>
<evidence type="ECO:0000256" key="2">
    <source>
        <dbReference type="ARBA" id="ARBA00007046"/>
    </source>
</evidence>
<dbReference type="Gene3D" id="1.10.520.20">
    <property type="entry name" value="N-terminal domain of the delta subunit of the F1F0-ATP synthase"/>
    <property type="match status" value="1"/>
</dbReference>
<dbReference type="InterPro" id="IPR000711">
    <property type="entry name" value="ATPase_OSCP/dsu"/>
</dbReference>
<dbReference type="AlphaFoldDB" id="A0A8B8F8R4"/>
<organism evidence="9 10">
    <name type="scientific">Sipha flava</name>
    <name type="common">yellow sugarcane aphid</name>
    <dbReference type="NCBI Taxonomy" id="143950"/>
    <lineage>
        <taxon>Eukaryota</taxon>
        <taxon>Metazoa</taxon>
        <taxon>Ecdysozoa</taxon>
        <taxon>Arthropoda</taxon>
        <taxon>Hexapoda</taxon>
        <taxon>Insecta</taxon>
        <taxon>Pterygota</taxon>
        <taxon>Neoptera</taxon>
        <taxon>Paraneoptera</taxon>
        <taxon>Hemiptera</taxon>
        <taxon>Sternorrhyncha</taxon>
        <taxon>Aphidomorpha</taxon>
        <taxon>Aphidoidea</taxon>
        <taxon>Aphididae</taxon>
        <taxon>Sipha</taxon>
    </lineage>
</organism>
<proteinExistence type="inferred from homology"/>
<evidence type="ECO:0000256" key="8">
    <source>
        <dbReference type="ARBA" id="ARBA00033369"/>
    </source>
</evidence>
<keyword evidence="7" id="KW-0066">ATP synthesis</keyword>
<keyword evidence="4" id="KW-0375">Hydrogen ion transport</keyword>
<evidence type="ECO:0000256" key="7">
    <source>
        <dbReference type="ARBA" id="ARBA00023310"/>
    </source>
</evidence>
<evidence type="ECO:0000256" key="6">
    <source>
        <dbReference type="ARBA" id="ARBA00023136"/>
    </source>
</evidence>
<dbReference type="GO" id="GO:0046933">
    <property type="term" value="F:proton-transporting ATP synthase activity, rotational mechanism"/>
    <property type="evidence" value="ECO:0007669"/>
    <property type="project" value="InterPro"/>
</dbReference>